<gene>
    <name evidence="2" type="ORF">B0W44_03255</name>
</gene>
<protein>
    <submittedName>
        <fullName evidence="2">CoA transferase</fullName>
    </submittedName>
</protein>
<dbReference type="RefSeq" id="WP_077718751.1">
    <property type="nucleotide sequence ID" value="NZ_CP019699.1"/>
</dbReference>
<dbReference type="STRING" id="1471761.B0W44_03255"/>
<evidence type="ECO:0000313" key="2">
    <source>
        <dbReference type="EMBL" id="AQS54935.1"/>
    </source>
</evidence>
<dbReference type="PANTHER" id="PTHR48207">
    <property type="entry name" value="SUCCINATE--HYDROXYMETHYLGLUTARATE COA-TRANSFERASE"/>
    <property type="match status" value="1"/>
</dbReference>
<dbReference type="EMBL" id="CP019699">
    <property type="protein sequence ID" value="AQS54935.1"/>
    <property type="molecule type" value="Genomic_DNA"/>
</dbReference>
<evidence type="ECO:0000313" key="3">
    <source>
        <dbReference type="Proteomes" id="UP000188603"/>
    </source>
</evidence>
<proteinExistence type="predicted"/>
<organism evidence="2 3">
    <name type="scientific">Novibacillus thermophilus</name>
    <dbReference type="NCBI Taxonomy" id="1471761"/>
    <lineage>
        <taxon>Bacteria</taxon>
        <taxon>Bacillati</taxon>
        <taxon>Bacillota</taxon>
        <taxon>Bacilli</taxon>
        <taxon>Bacillales</taxon>
        <taxon>Thermoactinomycetaceae</taxon>
        <taxon>Novibacillus</taxon>
    </lineage>
</organism>
<dbReference type="KEGG" id="ntr:B0W44_03255"/>
<dbReference type="OrthoDB" id="9797653at2"/>
<dbReference type="Pfam" id="PF02515">
    <property type="entry name" value="CoA_transf_3"/>
    <property type="match status" value="1"/>
</dbReference>
<name>A0A1U9K4H0_9BACL</name>
<dbReference type="GO" id="GO:0008410">
    <property type="term" value="F:CoA-transferase activity"/>
    <property type="evidence" value="ECO:0007669"/>
    <property type="project" value="TreeGrafter"/>
</dbReference>
<accession>A0A1U9K4H0</accession>
<dbReference type="InterPro" id="IPR023606">
    <property type="entry name" value="CoA-Trfase_III_dom_1_sf"/>
</dbReference>
<dbReference type="AlphaFoldDB" id="A0A1U9K4H0"/>
<dbReference type="SUPFAM" id="SSF89796">
    <property type="entry name" value="CoA-transferase family III (CaiB/BaiF)"/>
    <property type="match status" value="1"/>
</dbReference>
<dbReference type="PANTHER" id="PTHR48207:SF3">
    <property type="entry name" value="SUCCINATE--HYDROXYMETHYLGLUTARATE COA-TRANSFERASE"/>
    <property type="match status" value="1"/>
</dbReference>
<dbReference type="InterPro" id="IPR050483">
    <property type="entry name" value="CoA-transferase_III_domain"/>
</dbReference>
<evidence type="ECO:0000256" key="1">
    <source>
        <dbReference type="ARBA" id="ARBA00022679"/>
    </source>
</evidence>
<keyword evidence="3" id="KW-1185">Reference proteome</keyword>
<dbReference type="Gene3D" id="3.40.50.10540">
    <property type="entry name" value="Crotonobetainyl-coa:carnitine coa-transferase, domain 1"/>
    <property type="match status" value="1"/>
</dbReference>
<keyword evidence="1 2" id="KW-0808">Transferase</keyword>
<dbReference type="Proteomes" id="UP000188603">
    <property type="component" value="Chromosome"/>
</dbReference>
<dbReference type="InterPro" id="IPR044855">
    <property type="entry name" value="CoA-Trfase_III_dom3_sf"/>
</dbReference>
<dbReference type="InterPro" id="IPR003673">
    <property type="entry name" value="CoA-Trfase_fam_III"/>
</dbReference>
<dbReference type="Gene3D" id="3.30.1540.10">
    <property type="entry name" value="formyl-coa transferase, domain 3"/>
    <property type="match status" value="1"/>
</dbReference>
<reference evidence="2 3" key="1">
    <citation type="journal article" date="2015" name="Int. J. Syst. Evol. Microbiol.">
        <title>Novibacillus thermophilus gen. nov., sp. nov., a Gram-staining-negative and moderately thermophilic member of the family Thermoactinomycetaceae.</title>
        <authorList>
            <person name="Yang G."/>
            <person name="Chen J."/>
            <person name="Zhou S."/>
        </authorList>
    </citation>
    <scope>NUCLEOTIDE SEQUENCE [LARGE SCALE GENOMIC DNA]</scope>
    <source>
        <strain evidence="2 3">SG-1</strain>
    </source>
</reference>
<sequence>MKQALEGVRVIDLSRVLAGPYCTMMMGDLGADVIKVEAPGGSDETRRWGPPYIGSLSAYYLTANRNKRAIALNLKSKEGQMILHELVKEADVVVENWRPGKAAQLGAGYEQLQEINPALVYCSISGFGQDGPYRDLPGYDFVVQAMGGLMSITGEKGGEPLKVGVAVADLFAGFAAFSSILAALRVKEKTGEGQQIDISLLDSQVAMLANVAMNYLVGQKVPERLGNQHANIVPYQTFEAKDGLFVVAVGNDRQFRRLCEAIDHAEWAEDPRFKTNDGRVRHRDEIVPLLADVFLTKERSYWMKELTRRDIPCGPIHTVEQVFQDPHVNYRQMLVRMRHPEVGDLPLVGSPIKMSRTPVKFKRYPPSAGEHTEDVLREAGFTAEQIDVWKSNGVIGQTGETVEK</sequence>